<dbReference type="CDD" id="cd17722">
    <property type="entry name" value="BRCT_DNA_ligase_IV_rpt1"/>
    <property type="match status" value="1"/>
</dbReference>
<accession>A0ABC8UB54</accession>
<dbReference type="InterPro" id="IPR029710">
    <property type="entry name" value="LIG4"/>
</dbReference>
<dbReference type="Pfam" id="PF16589">
    <property type="entry name" value="BRCT_2"/>
    <property type="match status" value="1"/>
</dbReference>
<keyword evidence="5" id="KW-1185">Reference proteome</keyword>
<gene>
    <name evidence="4" type="ORF">ILEXP_LOCUS48948</name>
</gene>
<dbReference type="Gene3D" id="3.40.50.10190">
    <property type="entry name" value="BRCT domain"/>
    <property type="match status" value="2"/>
</dbReference>
<proteinExistence type="predicted"/>
<sequence>MTRLTFIDIGRYFESCLRVKWLGAGNYRGGCWGEGCRALRWGVGEKRGKKVGAEMFGYSIHFVQMGYKGYLDAGLFGGMYKFKGRIWKKAFVYVGDDGICQRCPVFFETTRKNEHPKKAPPSFYQVTNNSKERPDVWVDSPEKSIILSITSDIRTISSEVFAAPYSLRFPRIDRVRYDKPWHECLDVQSFVELVHSSNGTTQRGADYGVTDVSHVKGETLIFSNMMFYFVNLPPGHSLDSLHKMVVENGGTFSMNLNNSVSHCVTAESKGIKFEAAKCRGDIIHYSWLFDCCSQKKLLPLQPKYFVFLSDSSKKKLQEEIDEFSDSYYCDLDTTDIKQLLSSIRRIEDSKTIDYYKQKFCPKDKWSHFYGCCIYFHLSKPSCSEWKVLLELELTRMKLEISMGGGKVSDNLSRATHLLVMSFPGFDVDFDAISNSFSAAEKHLLLSRRLHIVRSQWLEDSLEKGQKLLEETYSLKPSGLGDSIGECKRDLDLGDNSSFADVEKQIMSTARGNLGKRKAILDKPRIINSPMTDGRRIRGRPPSSKNEDTHWNQLAILYENESDTNACSDENAVKESEMGGRNHESHGMAGKPCPGILEDEMVEDSDISQRGRHVGQEIADDIKRGECFDEVHRIGSGDGNIAQCSEKLGKLEMMVDPVHAVY</sequence>
<dbReference type="EMBL" id="CAUOFW020007389">
    <property type="protein sequence ID" value="CAK9179014.1"/>
    <property type="molecule type" value="Genomic_DNA"/>
</dbReference>
<dbReference type="GO" id="GO:0006310">
    <property type="term" value="P:DNA recombination"/>
    <property type="evidence" value="ECO:0007669"/>
    <property type="project" value="UniProtKB-KW"/>
</dbReference>
<dbReference type="PROSITE" id="PS50172">
    <property type="entry name" value="BRCT"/>
    <property type="match status" value="2"/>
</dbReference>
<dbReference type="Proteomes" id="UP001642360">
    <property type="component" value="Unassembled WGS sequence"/>
</dbReference>
<dbReference type="InterPro" id="IPR012340">
    <property type="entry name" value="NA-bd_OB-fold"/>
</dbReference>
<comment type="caution">
    <text evidence="4">The sequence shown here is derived from an EMBL/GenBank/DDBJ whole genome shotgun (WGS) entry which is preliminary data.</text>
</comment>
<dbReference type="AlphaFoldDB" id="A0ABC8UB54"/>
<organism evidence="4 5">
    <name type="scientific">Ilex paraguariensis</name>
    <name type="common">yerba mate</name>
    <dbReference type="NCBI Taxonomy" id="185542"/>
    <lineage>
        <taxon>Eukaryota</taxon>
        <taxon>Viridiplantae</taxon>
        <taxon>Streptophyta</taxon>
        <taxon>Embryophyta</taxon>
        <taxon>Tracheophyta</taxon>
        <taxon>Spermatophyta</taxon>
        <taxon>Magnoliopsida</taxon>
        <taxon>eudicotyledons</taxon>
        <taxon>Gunneridae</taxon>
        <taxon>Pentapetalae</taxon>
        <taxon>asterids</taxon>
        <taxon>campanulids</taxon>
        <taxon>Aquifoliales</taxon>
        <taxon>Aquifoliaceae</taxon>
        <taxon>Ilex</taxon>
    </lineage>
</organism>
<protein>
    <recommendedName>
        <fullName evidence="3">BRCT domain-containing protein</fullName>
    </recommendedName>
</protein>
<feature type="domain" description="BRCT" evidence="3">
    <location>
        <begin position="368"/>
        <end position="474"/>
    </location>
</feature>
<evidence type="ECO:0000313" key="5">
    <source>
        <dbReference type="Proteomes" id="UP001642360"/>
    </source>
</evidence>
<keyword evidence="1" id="KW-0233">DNA recombination</keyword>
<dbReference type="InterPro" id="IPR001357">
    <property type="entry name" value="BRCT_dom"/>
</dbReference>
<dbReference type="SUPFAM" id="SSF50249">
    <property type="entry name" value="Nucleic acid-binding proteins"/>
    <property type="match status" value="1"/>
</dbReference>
<name>A0ABC8UB54_9AQUA</name>
<dbReference type="FunFam" id="3.40.50.10190:FF:000072">
    <property type="entry name" value="DNA ligase"/>
    <property type="match status" value="1"/>
</dbReference>
<feature type="domain" description="BRCT" evidence="3">
    <location>
        <begin position="217"/>
        <end position="305"/>
    </location>
</feature>
<dbReference type="SMART" id="SM00292">
    <property type="entry name" value="BRCT"/>
    <property type="match status" value="2"/>
</dbReference>
<dbReference type="PANTHER" id="PTHR45997:SF1">
    <property type="entry name" value="DNA LIGASE 4"/>
    <property type="match status" value="1"/>
</dbReference>
<dbReference type="Gene3D" id="2.40.50.140">
    <property type="entry name" value="Nucleic acid-binding proteins"/>
    <property type="match status" value="1"/>
</dbReference>
<feature type="region of interest" description="Disordered" evidence="2">
    <location>
        <begin position="527"/>
        <end position="547"/>
    </location>
</feature>
<reference evidence="4 5" key="1">
    <citation type="submission" date="2024-02" db="EMBL/GenBank/DDBJ databases">
        <authorList>
            <person name="Vignale AGUSTIN F."/>
            <person name="Sosa J E."/>
            <person name="Modenutti C."/>
        </authorList>
    </citation>
    <scope>NUCLEOTIDE SEQUENCE [LARGE SCALE GENOMIC DNA]</scope>
</reference>
<evidence type="ECO:0000256" key="2">
    <source>
        <dbReference type="SAM" id="MobiDB-lite"/>
    </source>
</evidence>
<dbReference type="PANTHER" id="PTHR45997">
    <property type="entry name" value="DNA LIGASE 4"/>
    <property type="match status" value="1"/>
</dbReference>
<evidence type="ECO:0000313" key="4">
    <source>
        <dbReference type="EMBL" id="CAK9179014.1"/>
    </source>
</evidence>
<evidence type="ECO:0000259" key="3">
    <source>
        <dbReference type="PROSITE" id="PS50172"/>
    </source>
</evidence>
<dbReference type="InterPro" id="IPR036420">
    <property type="entry name" value="BRCT_dom_sf"/>
</dbReference>
<evidence type="ECO:0000256" key="1">
    <source>
        <dbReference type="ARBA" id="ARBA00023172"/>
    </source>
</evidence>
<dbReference type="SUPFAM" id="SSF52113">
    <property type="entry name" value="BRCT domain"/>
    <property type="match status" value="2"/>
</dbReference>